<keyword evidence="5" id="KW-0735">Signal-anchor</keyword>
<dbReference type="Gene3D" id="3.90.550.10">
    <property type="entry name" value="Spore Coat Polysaccharide Biosynthesis Protein SpsA, Chain A"/>
    <property type="match status" value="2"/>
</dbReference>
<dbReference type="SMART" id="SM00458">
    <property type="entry name" value="RICIN"/>
    <property type="match status" value="2"/>
</dbReference>
<dbReference type="Proteomes" id="UP000069272">
    <property type="component" value="Chromosome 3R"/>
</dbReference>
<feature type="domain" description="Ricin B lectin" evidence="11">
    <location>
        <begin position="1085"/>
        <end position="1217"/>
    </location>
</feature>
<keyword evidence="7" id="KW-0333">Golgi apparatus</keyword>
<feature type="domain" description="Ricin B lectin" evidence="11">
    <location>
        <begin position="615"/>
        <end position="742"/>
    </location>
</feature>
<dbReference type="STRING" id="7167.A0A182F448"/>
<dbReference type="InterPro" id="IPR029044">
    <property type="entry name" value="Nucleotide-diphossugar_trans"/>
</dbReference>
<keyword evidence="8" id="KW-0472">Membrane</keyword>
<dbReference type="InterPro" id="IPR001173">
    <property type="entry name" value="Glyco_trans_2-like"/>
</dbReference>
<dbReference type="Gene3D" id="2.80.10.50">
    <property type="match status" value="2"/>
</dbReference>
<dbReference type="GO" id="GO:0006493">
    <property type="term" value="P:protein O-linked glycosylation"/>
    <property type="evidence" value="ECO:0007669"/>
    <property type="project" value="TreeGrafter"/>
</dbReference>
<reference evidence="12 13" key="1">
    <citation type="journal article" date="2017" name="G3 (Bethesda)">
        <title>The Physical Genome Mapping of Anopheles albimanus Corrected Scaffold Misassemblies and Identified Interarm Rearrangements in Genus Anopheles.</title>
        <authorList>
            <person name="Artemov G.N."/>
            <person name="Peery A.N."/>
            <person name="Jiang X."/>
            <person name="Tu Z."/>
            <person name="Stegniy V.N."/>
            <person name="Sharakhova M.V."/>
            <person name="Sharakhov I.V."/>
        </authorList>
    </citation>
    <scope>NUCLEOTIDE SEQUENCE [LARGE SCALE GENOMIC DNA]</scope>
    <source>
        <strain evidence="12 13">ALBI9_A</strain>
    </source>
</reference>
<dbReference type="EnsemblMetazoa" id="AALB001238-RA">
    <property type="protein sequence ID" value="AALB001238-PA"/>
    <property type="gene ID" value="AALB001238"/>
</dbReference>
<keyword evidence="13" id="KW-1185">Reference proteome</keyword>
<dbReference type="GO" id="GO:0030246">
    <property type="term" value="F:carbohydrate binding"/>
    <property type="evidence" value="ECO:0007669"/>
    <property type="project" value="UniProtKB-KW"/>
</dbReference>
<protein>
    <recommendedName>
        <fullName evidence="11">Ricin B lectin domain-containing protein</fullName>
    </recommendedName>
</protein>
<organism evidence="12 13">
    <name type="scientific">Anopheles albimanus</name>
    <name type="common">New world malaria mosquito</name>
    <dbReference type="NCBI Taxonomy" id="7167"/>
    <lineage>
        <taxon>Eukaryota</taxon>
        <taxon>Metazoa</taxon>
        <taxon>Ecdysozoa</taxon>
        <taxon>Arthropoda</taxon>
        <taxon>Hexapoda</taxon>
        <taxon>Insecta</taxon>
        <taxon>Pterygota</taxon>
        <taxon>Neoptera</taxon>
        <taxon>Endopterygota</taxon>
        <taxon>Diptera</taxon>
        <taxon>Nematocera</taxon>
        <taxon>Culicoidea</taxon>
        <taxon>Culicidae</taxon>
        <taxon>Anophelinae</taxon>
        <taxon>Anopheles</taxon>
    </lineage>
</organism>
<dbReference type="VEuPathDB" id="VectorBase:AALB20_026358"/>
<evidence type="ECO:0000256" key="6">
    <source>
        <dbReference type="ARBA" id="ARBA00022989"/>
    </source>
</evidence>
<dbReference type="GO" id="GO:0000139">
    <property type="term" value="C:Golgi membrane"/>
    <property type="evidence" value="ECO:0007669"/>
    <property type="project" value="UniProtKB-SubCell"/>
</dbReference>
<dbReference type="Pfam" id="PF00535">
    <property type="entry name" value="Glycos_transf_2"/>
    <property type="match status" value="2"/>
</dbReference>
<comment type="subcellular location">
    <subcellularLocation>
        <location evidence="1">Golgi apparatus membrane</location>
        <topology evidence="1">Single-pass type II membrane protein</topology>
    </subcellularLocation>
</comment>
<evidence type="ECO:0000256" key="9">
    <source>
        <dbReference type="ARBA" id="ARBA00023157"/>
    </source>
</evidence>
<evidence type="ECO:0000259" key="11">
    <source>
        <dbReference type="SMART" id="SM00458"/>
    </source>
</evidence>
<evidence type="ECO:0000256" key="8">
    <source>
        <dbReference type="ARBA" id="ARBA00023136"/>
    </source>
</evidence>
<evidence type="ECO:0000313" key="13">
    <source>
        <dbReference type="Proteomes" id="UP000069272"/>
    </source>
</evidence>
<sequence length="1236" mass="140979">MKTPGAALVMGTLVLVAAANPIQQLQKRAAAAQPDDVMTKLAEKGKELAFGVIDKLKDSEVGRKIMTKVLGAIAGGRAKREISIDAAITNLHAAHFQKLELHKTLKNDATNSIKPSACPIQQNELNWIETVSIAVQQVLLHVNKIINGQKLGYNMPKPQHARLRSRAVGVLNLLYALRYLLVIVCTTGVVLYLREGRVQHGKVVFDSVPNVPVQQLMSMDKIDYHDYQQLALDRERVGPGEQGKAATLSPAESESEQRQKLYLQNGFNALLSDKISINRSIADLRHPSCKLQQYFKQLPTASVVVPFYEEHWTTLLRTVYSVLNRSPPHLLKEVIIVDDGSTKEFLHGQLQEHIDKNLPKVKLVRQGERTGLMKARLAGAKLATGDVLVFLDSHTEAGYNWLPPLLEPIAENPKTCVCPLIDVIDDQTFAVQAQDEGGRGLFDWRFHYKRIALKESDRVSPTAPFPSPVMAGGLFAIGAKFFWELGGYDEELDIWGAEQYELSFKIWQCGGRMLDAPCSRFGHIYRSYSPFPNSRKYDFITRNHKRVAEIWMDEYKQYIYDRDPMRYARSDAGDMTKMKAIREKLQCKPFAWFLKEVAPEIVQLYPPVEPEPFASGAIQSIAEPTLCLDTMQRGRGKPIGMHPCDADLIHPKNMNQHFVLSWHRDIQLKSDEQCFDVPESAPRSPVTLYTCHMHQGNQFFQYDYRTHQIKRNGICIDCNPTSKEVFINPCNSESKTQRWKIGSVNLKLLKQWNTYGAKILCQNIKYLRQLPSTSVIIPFYDEHWSTLLRTVYSVMRRSPSTVLLEIILVDDGSLKMFLKQQLDNYVAAHLKHLVKIIHLPTRSGLITARLAGAKIARGDVLVFLDSHIEAGINWLPPLLEPIAHNPRTCVCPFIDVIVDETFELVPQDQGARGAFDWNMLYKRLPLRPGDQTDPTEPFESPVMAGGLFAISSTFFWELGGYDEELEIWGAEQYELSFKIWQCGGRMIDAPCSRVGHIYRSYSPFPNVKSYDYVAKNHKRVAEVWMDEYKQYVYQKAPLRFSIDAGDLTKMKELRRRLNCKPFRWFMENVAPDLVDWYPPVEPEPFAFGVIQSQANTGLCIEAVQVDGKKGTVLMACTKDKVSPERPQQHFQFTWRREVKSMLWSQCLDVSDHSVGVELSLFPCHTHQGNQLFQYDVDTKQIYVGRDKKHCIEADLANRRVIVNICNHETRAQEWRIGQMNVEHLRNWNKHGAKFMN</sequence>
<dbReference type="CDD" id="cd02510">
    <property type="entry name" value="pp-GalNAc-T"/>
    <property type="match status" value="2"/>
</dbReference>
<dbReference type="SUPFAM" id="SSF53448">
    <property type="entry name" value="Nucleotide-diphospho-sugar transferases"/>
    <property type="match status" value="2"/>
</dbReference>
<keyword evidence="9" id="KW-1015">Disulfide bond</keyword>
<dbReference type="AlphaFoldDB" id="A0A182F448"/>
<evidence type="ECO:0000256" key="3">
    <source>
        <dbReference type="ARBA" id="ARBA00022692"/>
    </source>
</evidence>
<dbReference type="VEuPathDB" id="VectorBase:AALB001238"/>
<evidence type="ECO:0000256" key="4">
    <source>
        <dbReference type="ARBA" id="ARBA00022734"/>
    </source>
</evidence>
<reference evidence="12" key="2">
    <citation type="submission" date="2022-08" db="UniProtKB">
        <authorList>
            <consortium name="EnsemblMetazoa"/>
        </authorList>
    </citation>
    <scope>IDENTIFICATION</scope>
    <source>
        <strain evidence="12">STECLA/ALBI9_A</strain>
    </source>
</reference>
<dbReference type="Pfam" id="PF00652">
    <property type="entry name" value="Ricin_B_lectin"/>
    <property type="match status" value="2"/>
</dbReference>
<dbReference type="FunFam" id="3.90.550.10:FF:000029">
    <property type="entry name" value="Polypeptide N-acetylgalactosaminyltransferase"/>
    <property type="match status" value="1"/>
</dbReference>
<dbReference type="PANTHER" id="PTHR11675">
    <property type="entry name" value="N-ACETYLGALACTOSAMINYLTRANSFERASE"/>
    <property type="match status" value="1"/>
</dbReference>
<evidence type="ECO:0000313" key="12">
    <source>
        <dbReference type="EnsemblMetazoa" id="AALB001238-PA"/>
    </source>
</evidence>
<evidence type="ECO:0000256" key="5">
    <source>
        <dbReference type="ARBA" id="ARBA00022968"/>
    </source>
</evidence>
<dbReference type="Gene3D" id="1.10.8.460">
    <property type="entry name" value="ppGaNTase-T1 linker domain-like"/>
    <property type="match status" value="1"/>
</dbReference>
<dbReference type="PROSITE" id="PS50231">
    <property type="entry name" value="RICIN_B_LECTIN"/>
    <property type="match status" value="2"/>
</dbReference>
<evidence type="ECO:0000256" key="2">
    <source>
        <dbReference type="ARBA" id="ARBA00005680"/>
    </source>
</evidence>
<evidence type="ECO:0000256" key="1">
    <source>
        <dbReference type="ARBA" id="ARBA00004323"/>
    </source>
</evidence>
<comment type="similarity">
    <text evidence="2">Belongs to the glycosyltransferase 2 family. GalNAc-T subfamily.</text>
</comment>
<dbReference type="GO" id="GO:0004653">
    <property type="term" value="F:polypeptide N-acetylgalactosaminyltransferase activity"/>
    <property type="evidence" value="ECO:0007669"/>
    <property type="project" value="TreeGrafter"/>
</dbReference>
<keyword evidence="10" id="KW-0325">Glycoprotein</keyword>
<evidence type="ECO:0000256" key="7">
    <source>
        <dbReference type="ARBA" id="ARBA00023034"/>
    </source>
</evidence>
<dbReference type="PANTHER" id="PTHR11675:SF134">
    <property type="entry name" value="N-ACETYLGALACTOSAMINYLTRANSFERASE 4-RELATED"/>
    <property type="match status" value="1"/>
</dbReference>
<dbReference type="InterPro" id="IPR035992">
    <property type="entry name" value="Ricin_B-like_lectins"/>
</dbReference>
<keyword evidence="3" id="KW-0812">Transmembrane</keyword>
<keyword evidence="6" id="KW-1133">Transmembrane helix</keyword>
<accession>A0A182F448</accession>
<dbReference type="InterPro" id="IPR000772">
    <property type="entry name" value="Ricin_B_lectin"/>
</dbReference>
<dbReference type="InterPro" id="IPR045885">
    <property type="entry name" value="GalNAc-T"/>
</dbReference>
<keyword evidence="4" id="KW-0430">Lectin</keyword>
<dbReference type="SUPFAM" id="SSF50370">
    <property type="entry name" value="Ricin B-like lectins"/>
    <property type="match status" value="2"/>
</dbReference>
<proteinExistence type="inferred from homology"/>
<name>A0A182F448_ANOAL</name>
<evidence type="ECO:0000256" key="10">
    <source>
        <dbReference type="ARBA" id="ARBA00023180"/>
    </source>
</evidence>